<evidence type="ECO:0000256" key="7">
    <source>
        <dbReference type="SAM" id="Coils"/>
    </source>
</evidence>
<dbReference type="SUPFAM" id="SSF52058">
    <property type="entry name" value="L domain-like"/>
    <property type="match status" value="7"/>
</dbReference>
<comment type="similarity">
    <text evidence="1">Belongs to the disease resistance NB-LRR family.</text>
</comment>
<dbReference type="InterPro" id="IPR050905">
    <property type="entry name" value="Plant_NBS-LRR"/>
</dbReference>
<organism evidence="10 11">
    <name type="scientific">Vigna unguiculata</name>
    <name type="common">Cowpea</name>
    <dbReference type="NCBI Taxonomy" id="3917"/>
    <lineage>
        <taxon>Eukaryota</taxon>
        <taxon>Viridiplantae</taxon>
        <taxon>Streptophyta</taxon>
        <taxon>Embryophyta</taxon>
        <taxon>Tracheophyta</taxon>
        <taxon>Spermatophyta</taxon>
        <taxon>Magnoliopsida</taxon>
        <taxon>eudicotyledons</taxon>
        <taxon>Gunneridae</taxon>
        <taxon>Pentapetalae</taxon>
        <taxon>rosids</taxon>
        <taxon>fabids</taxon>
        <taxon>Fabales</taxon>
        <taxon>Fabaceae</taxon>
        <taxon>Papilionoideae</taxon>
        <taxon>50 kb inversion clade</taxon>
        <taxon>NPAAA clade</taxon>
        <taxon>indigoferoid/millettioid clade</taxon>
        <taxon>Phaseoleae</taxon>
        <taxon>Vigna</taxon>
    </lineage>
</organism>
<keyword evidence="7" id="KW-0175">Coiled coil</keyword>
<evidence type="ECO:0000259" key="8">
    <source>
        <dbReference type="Pfam" id="PF00931"/>
    </source>
</evidence>
<dbReference type="GO" id="GO:0043531">
    <property type="term" value="F:ADP binding"/>
    <property type="evidence" value="ECO:0007669"/>
    <property type="project" value="InterPro"/>
</dbReference>
<dbReference type="Pfam" id="PF00931">
    <property type="entry name" value="NB-ARC"/>
    <property type="match status" value="1"/>
</dbReference>
<protein>
    <submittedName>
        <fullName evidence="10">Disease resistance protein RPS2</fullName>
    </submittedName>
</protein>
<dbReference type="Gene3D" id="3.40.50.300">
    <property type="entry name" value="P-loop containing nucleotide triphosphate hydrolases"/>
    <property type="match status" value="1"/>
</dbReference>
<feature type="domain" description="Disease resistance protein At4g27190-like leucine-rich repeats" evidence="9">
    <location>
        <begin position="1133"/>
        <end position="1275"/>
    </location>
</feature>
<keyword evidence="11" id="KW-1185">Reference proteome</keyword>
<feature type="domain" description="Disease resistance protein At4g27190-like leucine-rich repeats" evidence="9">
    <location>
        <begin position="1629"/>
        <end position="1776"/>
    </location>
</feature>
<dbReference type="EMBL" id="CP039352">
    <property type="protein sequence ID" value="QCE02794.1"/>
    <property type="molecule type" value="Genomic_DNA"/>
</dbReference>
<dbReference type="Gene3D" id="3.80.10.10">
    <property type="entry name" value="Ribonuclease Inhibitor"/>
    <property type="match status" value="17"/>
</dbReference>
<feature type="domain" description="Disease resistance protein At4g27190-like leucine-rich repeats" evidence="9">
    <location>
        <begin position="4331"/>
        <end position="4432"/>
    </location>
</feature>
<dbReference type="PANTHER" id="PTHR33463:SF196">
    <property type="entry name" value="NB-ARC DOMAIN DISEASE RESISTANCE PROTEIN"/>
    <property type="match status" value="1"/>
</dbReference>
<feature type="domain" description="Disease resistance protein At4g27190-like leucine-rich repeats" evidence="9">
    <location>
        <begin position="5008"/>
        <end position="5145"/>
    </location>
</feature>
<keyword evidence="4" id="KW-0547">Nucleotide-binding</keyword>
<evidence type="ECO:0000256" key="1">
    <source>
        <dbReference type="ARBA" id="ARBA00008894"/>
    </source>
</evidence>
<feature type="domain" description="Disease resistance protein At4g27190-like leucine-rich repeats" evidence="9">
    <location>
        <begin position="1990"/>
        <end position="2093"/>
    </location>
</feature>
<dbReference type="PANTHER" id="PTHR33463">
    <property type="entry name" value="NB-ARC DOMAIN-CONTAINING PROTEIN-RELATED"/>
    <property type="match status" value="1"/>
</dbReference>
<dbReference type="Proteomes" id="UP000501690">
    <property type="component" value="Linkage Group LG8"/>
</dbReference>
<dbReference type="InterPro" id="IPR032675">
    <property type="entry name" value="LRR_dom_sf"/>
</dbReference>
<evidence type="ECO:0000256" key="4">
    <source>
        <dbReference type="ARBA" id="ARBA00022741"/>
    </source>
</evidence>
<evidence type="ECO:0000256" key="5">
    <source>
        <dbReference type="ARBA" id="ARBA00022821"/>
    </source>
</evidence>
<dbReference type="PRINTS" id="PR00364">
    <property type="entry name" value="DISEASERSIST"/>
</dbReference>
<feature type="domain" description="Disease resistance protein At4g27190-like leucine-rich repeats" evidence="9">
    <location>
        <begin position="3148"/>
        <end position="3295"/>
    </location>
</feature>
<proteinExistence type="inferred from homology"/>
<feature type="domain" description="Disease resistance protein At4g27190-like leucine-rich repeats" evidence="9">
    <location>
        <begin position="1481"/>
        <end position="1588"/>
    </location>
</feature>
<dbReference type="InterPro" id="IPR042197">
    <property type="entry name" value="Apaf_helical"/>
</dbReference>
<reference evidence="10 11" key="1">
    <citation type="submission" date="2019-04" db="EMBL/GenBank/DDBJ databases">
        <title>An improved genome assembly and genetic linkage map for asparagus bean, Vigna unguiculata ssp. sesquipedialis.</title>
        <authorList>
            <person name="Xia Q."/>
            <person name="Zhang R."/>
            <person name="Dong Y."/>
        </authorList>
    </citation>
    <scope>NUCLEOTIDE SEQUENCE [LARGE SCALE GENOMIC DNA]</scope>
    <source>
        <tissue evidence="10">Leaf</tissue>
    </source>
</reference>
<feature type="domain" description="Disease resistance protein At4g27190-like leucine-rich repeats" evidence="9">
    <location>
        <begin position="2151"/>
        <end position="2289"/>
    </location>
</feature>
<keyword evidence="5" id="KW-0611">Plant defense</keyword>
<evidence type="ECO:0000256" key="2">
    <source>
        <dbReference type="ARBA" id="ARBA00022614"/>
    </source>
</evidence>
<evidence type="ECO:0000256" key="6">
    <source>
        <dbReference type="ARBA" id="ARBA00022840"/>
    </source>
</evidence>
<feature type="domain" description="Disease resistance protein At4g27190-like leucine-rich repeats" evidence="9">
    <location>
        <begin position="926"/>
        <end position="1019"/>
    </location>
</feature>
<dbReference type="GO" id="GO:0005524">
    <property type="term" value="F:ATP binding"/>
    <property type="evidence" value="ECO:0007669"/>
    <property type="project" value="UniProtKB-KW"/>
</dbReference>
<dbReference type="SUPFAM" id="SSF52047">
    <property type="entry name" value="RNI-like"/>
    <property type="match status" value="7"/>
</dbReference>
<feature type="domain" description="Disease resistance protein At4g27190-like leucine-rich repeats" evidence="9">
    <location>
        <begin position="3968"/>
        <end position="4115"/>
    </location>
</feature>
<accession>A0A4D6MPU9</accession>
<dbReference type="SMART" id="SM00369">
    <property type="entry name" value="LRR_TYP"/>
    <property type="match status" value="3"/>
</dbReference>
<feature type="domain" description="Disease resistance protein At4g27190-like leucine-rich repeats" evidence="9">
    <location>
        <begin position="3819"/>
        <end position="3926"/>
    </location>
</feature>
<feature type="domain" description="Disease resistance protein At4g27190-like leucine-rich repeats" evidence="9">
    <location>
        <begin position="2676"/>
        <end position="2806"/>
    </location>
</feature>
<gene>
    <name evidence="10" type="ORF">DEO72_LG8g809</name>
</gene>
<feature type="domain" description="Disease resistance protein At4g27190-like leucine-rich repeats" evidence="9">
    <location>
        <begin position="4493"/>
        <end position="4628"/>
    </location>
</feature>
<feature type="domain" description="Disease resistance protein At4g27190-like leucine-rich repeats" evidence="9">
    <location>
        <begin position="5373"/>
        <end position="5481"/>
    </location>
</feature>
<feature type="domain" description="Disease resistance protein At4g27190-like leucine-rich repeats" evidence="9">
    <location>
        <begin position="3463"/>
        <end position="3605"/>
    </location>
</feature>
<name>A0A4D6MPU9_VIGUN</name>
<evidence type="ECO:0000313" key="10">
    <source>
        <dbReference type="EMBL" id="QCE02794.1"/>
    </source>
</evidence>
<evidence type="ECO:0000313" key="11">
    <source>
        <dbReference type="Proteomes" id="UP000501690"/>
    </source>
</evidence>
<evidence type="ECO:0000256" key="3">
    <source>
        <dbReference type="ARBA" id="ARBA00022737"/>
    </source>
</evidence>
<keyword evidence="2" id="KW-0433">Leucine-rich repeat</keyword>
<dbReference type="InterPro" id="IPR002182">
    <property type="entry name" value="NB-ARC"/>
</dbReference>
<dbReference type="Gene3D" id="1.10.8.430">
    <property type="entry name" value="Helical domain of apoptotic protease-activating factors"/>
    <property type="match status" value="1"/>
</dbReference>
<dbReference type="SUPFAM" id="SSF52540">
    <property type="entry name" value="P-loop containing nucleoside triphosphate hydrolases"/>
    <property type="match status" value="1"/>
</dbReference>
<evidence type="ECO:0000259" key="9">
    <source>
        <dbReference type="Pfam" id="PF23247"/>
    </source>
</evidence>
<feature type="coiled-coil region" evidence="7">
    <location>
        <begin position="28"/>
        <end position="62"/>
    </location>
</feature>
<feature type="domain" description="Disease resistance protein At4g27190-like leucine-rich repeats" evidence="9">
    <location>
        <begin position="2433"/>
        <end position="2555"/>
    </location>
</feature>
<dbReference type="InterPro" id="IPR003591">
    <property type="entry name" value="Leu-rich_rpt_typical-subtyp"/>
</dbReference>
<keyword evidence="3" id="KW-0677">Repeat</keyword>
<dbReference type="InterPro" id="IPR027417">
    <property type="entry name" value="P-loop_NTPase"/>
</dbReference>
<dbReference type="InterPro" id="IPR057135">
    <property type="entry name" value="At4g27190-like_LRR"/>
</dbReference>
<feature type="domain" description="Disease resistance protein At4g27190-like leucine-rich repeats" evidence="9">
    <location>
        <begin position="3032"/>
        <end position="3142"/>
    </location>
</feature>
<feature type="domain" description="NB-ARC" evidence="8">
    <location>
        <begin position="165"/>
        <end position="283"/>
    </location>
</feature>
<dbReference type="GO" id="GO:0006952">
    <property type="term" value="P:defense response"/>
    <property type="evidence" value="ECO:0007669"/>
    <property type="project" value="UniProtKB-KW"/>
</dbReference>
<feature type="domain" description="Disease resistance protein At4g27190-like leucine-rich repeats" evidence="9">
    <location>
        <begin position="4772"/>
        <end position="4894"/>
    </location>
</feature>
<keyword evidence="6" id="KW-0067">ATP-binding</keyword>
<dbReference type="Pfam" id="PF23247">
    <property type="entry name" value="LRR_RPS2"/>
    <property type="match status" value="18"/>
</dbReference>
<sequence>MAAIIGCYQFLTSSPRAKEWLKKQLIQLNLYEAKVSEVEDVVEKLKKKRDTIQHIVEEEERRHGRRIHVEVKEWIENVDKLILAYKDFHEDEICHKYAVFDFLDSGYLPKPGIRYHRSRKADDITKQANGLLQNAKFDILSYWSGPPSMAAFFSNLGYESYPSRNDTVKKITDEFQKPGVRMIGLHGLSGVGKTSLVKEVVKKALKDKMFEVVTMASVTKNPDIRKIQGQIADMLGAVLEEESDISRAARIHQILNDENKSTLIILDDLWEKVNFNLLGIPHELEKDDGVNNVKGKSLDVDILKNVNDGKSPILNGSTSFRKGTLQGVDGSKNVNKGKSSGAADSVNVKKGEFLGGDLNNVNEGKSPLDAFGRLKIGKIVPQYKGCKILMISEIKQVLLSQMERKEDSIFPVEVLKEKEAEMLFNKKAGIVGNNYEYEKLAAQIASKCKGLPMTIVTTARALKNKSLSVWEETNRKLESQNLAGVPEFSTKLSYDLLEDEELRYTFLLCARMGHDALIMDLVKYCIGLDFLRGINTARETRDKVYTLVAKLKESGLLSDSYSSDHFTMPDTVRRAALSIAYKENHLFTMTKEKVDEWPDELERYAAISLHHCNFTKEFPGTINYPRLRVLEIVNSIPRPRIPKKFFKGVKELRVLILIGIHLPLIDSSISSLHKLRMLCLEQCCMLDEELSIIGELEKLRILSFSGSDIKNLPDELNELKMLQIFDISNCSKLKKIPYGVISSLVSLEELYMRNTLIQWEDEEQTRQSKIAILSDLKHLNQLTTLDIQIPNVSYLPKNLFFDKLDSYKIVIGDLSSFLETDFKMAEKYETLKLLAVQLKNGSDIHSLKGIKMLFEGVENLFLELNTVHEKHNSVREAHNIVHDLFYRLNLKGFSYLKHLWIVNNSTIQSLINPKDRQQPEKVFPKLESLSLHNLKIYEICSCKLSEPSFGKLKVIKINLCGELKNVFSISVARLLKFLETIEVSECNSLKEVIDVGPQNKTELLTLPELRNLKLQSLSEFVGFDVIPQIEREERKLFHEKVGVSKLERLELSSIQIDVIWSVKQSSKKPSFENLTHLDVNGCWKLKYLMSITMAKSLVNLQSLYVSDCEKMGSIFLPEQDREKDNTSSIFPKMKNMKLRNMNSLSTIWNPKLPSDSFSKLDTLVIEKCDRLENVMEGTFVSICNLRVTNCRFMKAIFNIHEQVGDVANNLQDVHLETLPKLKVVWKMDYEDRVGIPKFNNLKKIWAQDCDSLEYIFPFSVAKSLDNLESLVVCDCYGLSEIVAKREATHTNRASFNFPKLSTIKFSELPKLTSFYPSTYDLSCPLNELSIDRCNNLEPFNSVHVCFPEEVINNLKSMQIESWHAKSPHSYMGKRNHRRDNLEELSLFRLMDTEILYSFLHRNPNLKSLSLNNCFFEKIVPPKEDTEIENLGVVPNLKSLMLIDFPNLKEIGFEPDIILERLEFLILKNCPRMITLAPSSVSFTRLTNLEVINCDGLKSLMSASTAKSLVQLRTMKVVKCESLVEIVRKDGESSERVVFQQLKALELVSLKKLKSFCVSGCAFEFPSLEKLVVSACYNMAKFSETVTRSPLLQNIHVVHGKESKRLCWEGDINATIQKIFEEMKFLEGMEEMSLSQHQELQKRWKRGVSLQKKNSWFYSLKILKLENCVIQPCAIPSNILPYLRSLTELQVQACNNVEVIFEMNAEEGTGSTFHLEKLSLEKLPKLKDVWERKGKGTESFQNLRLVHVNECKNLQNVFPLTLAKNLKKLEKLEITSCHLLHEIVRKEDDTEAVFLFPCITTLCLHDLPELIYFYPQSFTLDCSALNLLIVMSCPELELFGSANRQSIFFDLKDICNLEILVLDWEQTLVLRTKLGEPMDNLKYLNDIKLLLNDDKSERTDLPIQILQKMPNLTKMTICYCKCLEVFQTQIPEIVEKRVLTQLKTLKLYGVPKLQSIGSEDSPWLNVICDSENLQQLHVVDCPDLKALVHSTPSVSFKYVREMYINGCKKLKYLFTLSSVNKLESLEYIEVCNCDSMQAIVWKEEDDISEVIKLQQLKRTDLYQLLSLKCFYSGNDTLRLPSLMIMDIWRCPKMEFFSRGEIHLNSSFRGIRVSNVLSDDLVFYRDLNSSVEKVFLQQEFFEAVDNECFSDNLELQEDPNCKTGLQNKWLANLETLKLHNCKLSYAIPSFILSLLKNLKELEVRDSNRVEAIFYMNDDTEIKETESQLKILTLNGLSKLKHVWEKDTHTILIFCNLQEVVVSDCAKLQTLFPASLAKSLKDLKKLKIDSCENLQDFVEQEETTFVTEKFVFPCVEDLELNDLPQVTCPKTFTLEFPSVKFLSVRNCDELGLFQSVYDPMGEGTSSSKLPLISDPEVISNLEKLTLDWKQVLALSLWFKSQKPTKGLKNLNSISLSFFRAEENEMLVLPIEILKAPNLIELGINNCDGIKNFLAQNPNIGEKEMLRQLTILRLCNVSTTQFFELNYCSSLNMICERLHKLIVSQCPHLTIILGVRSAVSFSCLKEVNIYKCSNLKYLFTTSAAKKLMNLEEIRVIECESLTKIVAKEGDTTSEAIKFERLHTIHLQSLTSLVCFYSGSDTLQLSSLKTMVVWSCPNMEFFSHRVQSLMEVTLSMDQEADDLPPSRDLNTIIKRISERKEFFEAVDKECFFDNLELQGDPHCKFGLQNQWLRDLVSLKLQNCTLPCAIPSIILALLKSLKELEVRDSTTIEVLFYMNDTEMTKIESQLRILTLKGLSKLTHVWEKKKNGVLIFPNLEQVVVSDCKKLETLFPASLAKNLKSLKGIEIEDCSKFQEIVEKEESTEAKFVLPCLERLILSSLPQLSCFYPQTFTLECPTLNILSVLRCEGLELFQSKHSMGGGISVKRQPLISRLEDISNVRELELDWKHILALRSRLRSEKFTGVFKCINKMHLLSNGDKSEMPIVLNEILHKAPNLTEMVIQVLNCKNPEIFHAQKPKIGEDGMLLQLRILTLFQVAAIRSIQSENSSWLNTICENLHELNIFNCRHVETIGVHSTSKMCFSFLKKVNVSHCSQLQYLFTSSVAKKLVNLQEIIALGCESLKEIVAKEEDEDEPKGEGEYKYENEIIFTKLEMLTLVSLDKFESFYTGSSTLNFPSLRKVGVNKCLNAKIFQEMSLSQHQELQGSWQHGVGLQEQNSWFYSLKILKIENCEIQPCAIPSNILPCLRSLKELHVQACNNVEVIFEMNVEEGTGTTFNLEILTLQKLPKLKDVWERNGKGTESFQNLKLVNVSECKNLQSVFPLTLAKNLKKLAELQITRCHVLQDIVRKEEDTTTVFAFPCLTTLHLGDLPELIYFYPQSFTLECSTLNSLFVWNCQELELFGSAYRQLIFLDLKVGVSKLERLELSSLHIDVIWSVDQSSKRLSFENLTHLDVNGCWKLKYLMSFTMAKILVNLQSLYVSDCEKMRSIFLPDQDKEKDIMASIFPKLKNMKLLNMNSLSKIWNLKLPLDSFNKLDTLIIEECHKLGNAMEGIFVSLCNLRVTNCRSMQAIFNIRDQVGDAANNLQDVHLETLPELKLVWKMNNEDRIGIPKFNNVKKIWAQDCDNLEYIFPFSIAKSLGNLESLVVCDCYGLSEIVAQSEATHTGRARFNFPKLSTVKFSKLPKLTSFYPTAYDLSCPLNELSIELCKNLEPFNKGTQHAQRNPIHVCFPEEVINNLKSMQIESWHAKSPSSYMGKRNHRRDNLEELSLSRLIDTGILYSFLHRSPNLKSLSLSNCYFEKIVPPKEDTEIENLGVVPNLKSLMLIDLLNLKEIGFEPDIILERLEFLILKNCPRMITMAPSSVSFTRLTNLEVINCDGLKSLMSASTAQSLVQLNTMKVVKCEYLVEIVRKDGENSDMVLFQQLKALELVSLKKLKSFCVSDCAFEFPSLEKLVVSACYNMAKFSETVTSSPLLQNIHVVHGKENKRFCWEGDINATIQKIFEEMKFFEGMEEMSLSQHQELEESWERGTILQKQNSWFYSLKILKLENCDIEPCAIPSNILPYLRSLKELQVRGCDNVEVIFEMNAKEGTGTTFQLQKLTLSKLPKLEDVWERNGKGTESFQNLKMVHVSECENLQTVFPLTLAKNLKKLVKLEIIGCHALREIVRKEKNVSAVFVFPCLITLALFDLPELIYFYPESFTLECSALNKLIVSYCPDLELFGSANRQSIFFDLKDICNLEELTIDWEQTLVLRTKLGEPTDNLKYLNHIQLFLEVDENERPDLPIQILLKMPNLTKMSIHYSNCLEVFQTQIPEVVEKRVLTHLKTLRLNCVSKLRSIGSEDSPWLNVICDSENLQKLAVLKCPDLKTLVHSPASVSFTYVKEVYIDRCKELKYLFTLASVNKLENLERIKVNDCESMEAIVLKEEDDISEEIKLQQLKHIDLNGLSSLECFYSGNDSLQLPSLVQVDIWKCPKMEFFSRGEIHLNSSFRGIQASNVSSDDFVFYHDLNSSVEKVFLQQEFFQAVDKECFSDNLDLQAEPRGKIGLQNKWLANLETLKLQNCTQSYAIPSFILCLLKNLKELEVQDSDQVKAIFDMNDDTEIKETESQLKILTLNGLSELTHVWEKDTHRILIFRNLQEVVVSDCSKLQTLFPASLAKSLKDLKKLKIDSCENLHDFVEQEETTFVTKKFVFPCLEDLELNDLPLVTCPKTFTLEFPSVKFLFVRNCDELGLFQSVYDPMGEGTSSSRLPLISDPKVISNLEKLTLDCKQILALSLWFKSQKSTEGLTNFNTISLSFFGIDGNEVPMLPIEILKAPSLIELDMNNCNNIENFLAQNPKIGEEEMLRQLTILRLCNVSTTQFFELEYCSSLNIICERLHKLTLSQCPHLTTILRVHSAVSFSCLKELNIYKCPNLKYLFTTSAAKKLMNLEEIRVTECETLTEIVSKEGDASSEGIKFDRLHTIYLQSLTSLVCFYSGSDSIELSSLKTVAIRSCPNMEIFSHGNESLMGVALSTDQGADDVHPPQDLNTRIKGIIQRKEFFEAVDKECFSDNIELQEDPHCKFGLQNQWLRDLVSLKLQNCTLLCAIPFSILALLQSLKELEVQDSTTIEVLFYMNDNEIMGIASQLRILTLKGLSKLTRVWEKNKNGVLNFSSLEQVVVSNCENLQTLFPASLARNLKSLKGIDIESCVEFQEIVEKEDDTEAKFVLPCLEELNLSFLPQLTCFYPQTFTLECATLNLLSVFECERLELFQSEHSMGEGTSVKRQPLISSLEVISNLKELELDWKHILALRSRLRSEKFTGIFKFVNKMNLLLNADVSEMLIVVNEIVHTTPNLIEMIVMIDNCNSMEIFLAQNPKIGEDGMLLQLRTLNLFRISDIRSNQPENSSWSDTFSEKIHELHVFECPHVETIGVHPTFSVSSSFLKQVFVQKCPQMQYLFTFSVAKELVNLEEITVIECESLKEIVAKEGDEDEPKGEGEDKYENEMIFMKLENLILASLDKLESFYSGSCILNFPSLRKVAVNECLNSKIFRHRDKVPPKFTVIIDEILGKGDKKALVTQQFEEEAS</sequence>